<evidence type="ECO:0000256" key="1">
    <source>
        <dbReference type="ARBA" id="ARBA00023002"/>
    </source>
</evidence>
<protein>
    <submittedName>
        <fullName evidence="2">Uncharacterized protein</fullName>
    </submittedName>
</protein>
<evidence type="ECO:0000313" key="3">
    <source>
        <dbReference type="Proteomes" id="UP000639606"/>
    </source>
</evidence>
<reference evidence="2" key="1">
    <citation type="journal article" date="2014" name="Int. J. Syst. Evol. Microbiol.">
        <title>Complete genome sequence of Corynebacterium casei LMG S-19264T (=DSM 44701T), isolated from a smear-ripened cheese.</title>
        <authorList>
            <consortium name="US DOE Joint Genome Institute (JGI-PGF)"/>
            <person name="Walter F."/>
            <person name="Albersmeier A."/>
            <person name="Kalinowski J."/>
            <person name="Ruckert C."/>
        </authorList>
    </citation>
    <scope>NUCLEOTIDE SEQUENCE</scope>
    <source>
        <strain evidence="2">JCM 3313</strain>
    </source>
</reference>
<dbReference type="GO" id="GO:0016491">
    <property type="term" value="F:oxidoreductase activity"/>
    <property type="evidence" value="ECO:0007669"/>
    <property type="project" value="UniProtKB-KW"/>
</dbReference>
<evidence type="ECO:0000313" key="2">
    <source>
        <dbReference type="EMBL" id="GGP52055.1"/>
    </source>
</evidence>
<keyword evidence="3" id="KW-1185">Reference proteome</keyword>
<dbReference type="InterPro" id="IPR037024">
    <property type="entry name" value="NiFe_Hase_small_N_sf"/>
</dbReference>
<proteinExistence type="predicted"/>
<comment type="caution">
    <text evidence="2">The sequence shown here is derived from an EMBL/GenBank/DDBJ whole genome shotgun (WGS) entry which is preliminary data.</text>
</comment>
<dbReference type="PANTHER" id="PTHR42845:SF3">
    <property type="entry name" value="CYTOSOLIC NIFE-HYDROGENASE, DELTA SUBUNIT"/>
    <property type="match status" value="1"/>
</dbReference>
<keyword evidence="1" id="KW-0560">Oxidoreductase</keyword>
<sequence length="140" mass="14561">MVVGACATADGIRALRGVDGVDGFESIVYASPGLIRSLDTATSVSEHVRVDLELRGCPVDRERLRGVLSALLAGHEPDPLDERVCVDCKLRGLTCTAATDGVPCLGPVTHVGCGALCPTRRCGCSDPLSPPALIPLPERS</sequence>
<dbReference type="Proteomes" id="UP000639606">
    <property type="component" value="Unassembled WGS sequence"/>
</dbReference>
<dbReference type="SUPFAM" id="SSF56770">
    <property type="entry name" value="HydA/Nqo6-like"/>
    <property type="match status" value="1"/>
</dbReference>
<name>A0A918EDY9_9PSEU</name>
<dbReference type="InterPro" id="IPR051349">
    <property type="entry name" value="Hydrogenase_assoc-protein"/>
</dbReference>
<gene>
    <name evidence="2" type="ORF">GCM10010185_25150</name>
</gene>
<dbReference type="AlphaFoldDB" id="A0A918EDY9"/>
<dbReference type="Gene3D" id="3.40.50.700">
    <property type="entry name" value="NADH:ubiquinone oxidoreductase-like, 20kDa subunit"/>
    <property type="match status" value="1"/>
</dbReference>
<organism evidence="2 3">
    <name type="scientific">Saccharothrix coeruleofusca</name>
    <dbReference type="NCBI Taxonomy" id="33919"/>
    <lineage>
        <taxon>Bacteria</taxon>
        <taxon>Bacillati</taxon>
        <taxon>Actinomycetota</taxon>
        <taxon>Actinomycetes</taxon>
        <taxon>Pseudonocardiales</taxon>
        <taxon>Pseudonocardiaceae</taxon>
        <taxon>Saccharothrix</taxon>
    </lineage>
</organism>
<dbReference type="EMBL" id="BMRG01000004">
    <property type="protein sequence ID" value="GGP52055.1"/>
    <property type="molecule type" value="Genomic_DNA"/>
</dbReference>
<reference evidence="2" key="2">
    <citation type="submission" date="2020-09" db="EMBL/GenBank/DDBJ databases">
        <authorList>
            <person name="Sun Q."/>
            <person name="Ohkuma M."/>
        </authorList>
    </citation>
    <scope>NUCLEOTIDE SEQUENCE</scope>
    <source>
        <strain evidence="2">JCM 3313</strain>
    </source>
</reference>
<accession>A0A918EDY9</accession>
<dbReference type="PANTHER" id="PTHR42845">
    <property type="entry name" value="COENZYME F420-REDUCING HYDROGENASE, GAMMA SUBUNIT"/>
    <property type="match status" value="1"/>
</dbReference>